<dbReference type="EMBL" id="CP002538">
    <property type="protein sequence ID" value="ADY27495.1"/>
    <property type="molecule type" value="Genomic_DNA"/>
</dbReference>
<protein>
    <submittedName>
        <fullName evidence="1">Uncharacterized protein</fullName>
    </submittedName>
</protein>
<keyword evidence="1" id="KW-0614">Plasmid</keyword>
<dbReference type="HOGENOM" id="CLU_2568184_0_0_0"/>
<geneLocation type="plasmid" evidence="1 2">
    <name>pDEIPR02</name>
</geneLocation>
<gene>
    <name evidence="1" type="ordered locus">Deipr_2371</name>
</gene>
<name>F0RQD6_DEIPM</name>
<sequence>MSSAYTPLKRGIYSDFFGHVLKPEWHSGHATYQVCRHVSGVFTILRDGRPTGQTYTTARTALELGHNRYPETAHSPTPPSN</sequence>
<dbReference type="RefSeq" id="WP_013615849.1">
    <property type="nucleotide sequence ID" value="NC_015162.1"/>
</dbReference>
<organism evidence="1 2">
    <name type="scientific">Deinococcus proteolyticus (strain ATCC 35074 / DSM 20540 / JCM 6276 / NBRC 101906 / NCIMB 13154 / VKM Ac-1939 / CCM 2703 / MRP)</name>
    <dbReference type="NCBI Taxonomy" id="693977"/>
    <lineage>
        <taxon>Bacteria</taxon>
        <taxon>Thermotogati</taxon>
        <taxon>Deinococcota</taxon>
        <taxon>Deinococci</taxon>
        <taxon>Deinococcales</taxon>
        <taxon>Deinococcaceae</taxon>
        <taxon>Deinococcus</taxon>
    </lineage>
</organism>
<reference evidence="1 2" key="2">
    <citation type="journal article" date="2012" name="Stand. Genomic Sci.">
        <title>Complete genome sequence of the orange-red pigmented, radioresistant Deinococcus proteolyticus type strain (MRP(T)).</title>
        <authorList>
            <person name="Copeland A."/>
            <person name="Zeytun A."/>
            <person name="Yassawong M."/>
            <person name="Nolan M."/>
            <person name="Lucas S."/>
            <person name="Hammon N."/>
            <person name="Deshpande S."/>
            <person name="Cheng J.F."/>
            <person name="Han C."/>
            <person name="Tapia R."/>
            <person name="Goodwin L.A."/>
            <person name="Pitluck S."/>
            <person name="Mavromatis K."/>
            <person name="Liolios K."/>
            <person name="Pagani I."/>
            <person name="Ivanova N."/>
            <person name="Mikhailova N."/>
            <person name="Pati A."/>
            <person name="Chen A."/>
            <person name="Palaniappan K."/>
            <person name="Land M."/>
            <person name="Hauser L."/>
            <person name="Jeffries C.D."/>
            <person name="Brambilla E.M."/>
            <person name="Rohde M."/>
            <person name="Sikorski J."/>
            <person name="Pukall R."/>
            <person name="Goker M."/>
            <person name="Detter J.C."/>
            <person name="Woyke T."/>
            <person name="Bristow J."/>
            <person name="Eisen J.A."/>
            <person name="Markowitz V."/>
            <person name="Hugenholtz P."/>
            <person name="Kyrpides N.C."/>
            <person name="Klenk H.P."/>
            <person name="Lapidus A."/>
        </authorList>
    </citation>
    <scope>NUCLEOTIDE SEQUENCE [LARGE SCALE GENOMIC DNA]</scope>
    <source>
        <strain evidence="2">ATCC 35074 / DSM 20540 / JCM 6276 / NBRC 101906 / NCIMB 13154 / VKM Ac-1939 / CCM 2703 / MRP</strain>
        <plasmid evidence="2">Plasmid pDEIPR02</plasmid>
    </source>
</reference>
<dbReference type="AlphaFoldDB" id="F0RQD6"/>
<reference evidence="2" key="1">
    <citation type="submission" date="2011-02" db="EMBL/GenBank/DDBJ databases">
        <title>The complete sequence of plasmid2 of Deinococcus proteolyticus DSM 20540.</title>
        <authorList>
            <consortium name="US DOE Joint Genome Institute (JGI-PGF)"/>
            <person name="Lucas S."/>
            <person name="Copeland A."/>
            <person name="Lapidus A."/>
            <person name="Bruce D."/>
            <person name="Goodwin L."/>
            <person name="Pitluck S."/>
            <person name="Kyrpides N."/>
            <person name="Mavromatis K."/>
            <person name="Pagani I."/>
            <person name="Ivanova N."/>
            <person name="Ovchinnikova G."/>
            <person name="Zeytun A."/>
            <person name="Detter J.C."/>
            <person name="Han C."/>
            <person name="Land M."/>
            <person name="Hauser L."/>
            <person name="Markowitz V."/>
            <person name="Cheng J.-F."/>
            <person name="Hugenholtz P."/>
            <person name="Woyke T."/>
            <person name="Wu D."/>
            <person name="Pukall R."/>
            <person name="Steenblock K."/>
            <person name="Brambilla E."/>
            <person name="Klenk H.-P."/>
            <person name="Eisen J.A."/>
        </authorList>
    </citation>
    <scope>NUCLEOTIDE SEQUENCE [LARGE SCALE GENOMIC DNA]</scope>
    <source>
        <strain evidence="2">ATCC 35074 / DSM 20540 / JCM 6276 / NBRC 101906 / NCIMB 13154 / VKM Ac-1939 / CCM 2703 / MRP</strain>
        <plasmid evidence="2">Plasmid pDEIPR02</plasmid>
    </source>
</reference>
<evidence type="ECO:0000313" key="2">
    <source>
        <dbReference type="Proteomes" id="UP000007718"/>
    </source>
</evidence>
<keyword evidence="2" id="KW-1185">Reference proteome</keyword>
<proteinExistence type="predicted"/>
<accession>F0RQD6</accession>
<dbReference type="Proteomes" id="UP000007718">
    <property type="component" value="Plasmid pDEIPR02"/>
</dbReference>
<evidence type="ECO:0000313" key="1">
    <source>
        <dbReference type="EMBL" id="ADY27495.1"/>
    </source>
</evidence>
<dbReference type="KEGG" id="dpt:Deipr_2371"/>